<organism evidence="6 7">
    <name type="scientific">Candidatus Glassbacteria bacterium RIFCSPLOWO2_12_FULL_58_11</name>
    <dbReference type="NCBI Taxonomy" id="1817867"/>
    <lineage>
        <taxon>Bacteria</taxon>
        <taxon>Candidatus Glassiibacteriota</taxon>
    </lineage>
</organism>
<comment type="catalytic activity">
    <reaction evidence="5">
        <text>an L-alpha-D-Hep-(1-&gt;5)-[alpha-Kdo-(2-&gt;4)]-alpha-Kdo-(2-&gt;6)-lipid A + ADP-L-glycero-beta-D-manno-heptose = an L-alpha-D-Hep-(1-&gt;3)-L-alpha-D-Hep-(1-&gt;5)-[alpha-Kdo-(2-&gt;4)]-alpha-Kdo-(2-&gt;6)-lipid A + ADP + H(+)</text>
        <dbReference type="Rhea" id="RHEA:74071"/>
        <dbReference type="ChEBI" id="CHEBI:15378"/>
        <dbReference type="ChEBI" id="CHEBI:61506"/>
        <dbReference type="ChEBI" id="CHEBI:193068"/>
        <dbReference type="ChEBI" id="CHEBI:193069"/>
        <dbReference type="ChEBI" id="CHEBI:456216"/>
        <dbReference type="EC" id="2.4.99.24"/>
    </reaction>
</comment>
<dbReference type="InterPro" id="IPR011910">
    <property type="entry name" value="RfaF"/>
</dbReference>
<sequence length="357" mass="39143">MKTYFNRILIFNSAFPGDIVLTTPLVRAVYERFPGTYLAFCTTPAGVRLLAGLSYIDRLITYDKHGSQKGTLGMLETAFRLRRENYDLALSAHRSLRTALLLKLAGIPLRVGFEQSSGAALYHLKVRRKLELHETQRNLSLLEPFGVKQESYSTQPVLPVTGEEANHVFGLLGVGLPRGSGPLVLIAPGSVWGTKRWISERFARLADILTGTYQARVILVGSAYDRGPADQVLSNLKSPVLDLVGMTDLRELCALMRKADLLVTGDSAPMHIAWAFDIPTVAIFGATSPELGFAPLSARCRVVEVKGLECKPCSDHGPERCPLGHFKCMQGVTVDMVLEASAEMLALSRRKSESLSE</sequence>
<evidence type="ECO:0000313" key="7">
    <source>
        <dbReference type="Proteomes" id="UP000179129"/>
    </source>
</evidence>
<gene>
    <name evidence="6" type="ORF">A3F83_09885</name>
</gene>
<comment type="similarity">
    <text evidence="3">Belongs to the glycosyltransferase 9 family.</text>
</comment>
<dbReference type="NCBIfam" id="TIGR02195">
    <property type="entry name" value="heptsyl_trn_II"/>
    <property type="match status" value="1"/>
</dbReference>
<evidence type="ECO:0000256" key="4">
    <source>
        <dbReference type="ARBA" id="ARBA00044042"/>
    </source>
</evidence>
<dbReference type="GO" id="GO:0005829">
    <property type="term" value="C:cytosol"/>
    <property type="evidence" value="ECO:0007669"/>
    <property type="project" value="TreeGrafter"/>
</dbReference>
<keyword evidence="1" id="KW-0328">Glycosyltransferase</keyword>
<dbReference type="GO" id="GO:0008713">
    <property type="term" value="F:ADP-heptose-lipopolysaccharide heptosyltransferase activity"/>
    <property type="evidence" value="ECO:0007669"/>
    <property type="project" value="UniProtKB-EC"/>
</dbReference>
<dbReference type="InterPro" id="IPR002201">
    <property type="entry name" value="Glyco_trans_9"/>
</dbReference>
<evidence type="ECO:0000256" key="5">
    <source>
        <dbReference type="ARBA" id="ARBA00047503"/>
    </source>
</evidence>
<keyword evidence="2 6" id="KW-0808">Transferase</keyword>
<evidence type="ECO:0000256" key="2">
    <source>
        <dbReference type="ARBA" id="ARBA00022679"/>
    </source>
</evidence>
<dbReference type="EMBL" id="MFIX01000126">
    <property type="protein sequence ID" value="OGG04003.1"/>
    <property type="molecule type" value="Genomic_DNA"/>
</dbReference>
<dbReference type="PANTHER" id="PTHR30160:SF1">
    <property type="entry name" value="LIPOPOLYSACCHARIDE 1,2-N-ACETYLGLUCOSAMINETRANSFERASE-RELATED"/>
    <property type="match status" value="1"/>
</dbReference>
<dbReference type="Pfam" id="PF01075">
    <property type="entry name" value="Glyco_transf_9"/>
    <property type="match status" value="1"/>
</dbReference>
<evidence type="ECO:0000256" key="3">
    <source>
        <dbReference type="ARBA" id="ARBA00043995"/>
    </source>
</evidence>
<proteinExistence type="inferred from homology"/>
<dbReference type="GO" id="GO:0009244">
    <property type="term" value="P:lipopolysaccharide core region biosynthetic process"/>
    <property type="evidence" value="ECO:0007669"/>
    <property type="project" value="TreeGrafter"/>
</dbReference>
<dbReference type="EC" id="2.4.99.24" evidence="4"/>
<dbReference type="STRING" id="1817867.A3F83_09885"/>
<dbReference type="SUPFAM" id="SSF53756">
    <property type="entry name" value="UDP-Glycosyltransferase/glycogen phosphorylase"/>
    <property type="match status" value="1"/>
</dbReference>
<dbReference type="AlphaFoldDB" id="A0A1F5YVA3"/>
<evidence type="ECO:0000313" key="6">
    <source>
        <dbReference type="EMBL" id="OGG04003.1"/>
    </source>
</evidence>
<dbReference type="Gene3D" id="3.40.50.2000">
    <property type="entry name" value="Glycogen Phosphorylase B"/>
    <property type="match status" value="2"/>
</dbReference>
<name>A0A1F5YVA3_9BACT</name>
<comment type="caution">
    <text evidence="6">The sequence shown here is derived from an EMBL/GenBank/DDBJ whole genome shotgun (WGS) entry which is preliminary data.</text>
</comment>
<dbReference type="InterPro" id="IPR051199">
    <property type="entry name" value="LPS_LOS_Heptosyltrfase"/>
</dbReference>
<evidence type="ECO:0000256" key="1">
    <source>
        <dbReference type="ARBA" id="ARBA00022676"/>
    </source>
</evidence>
<accession>A0A1F5YVA3</accession>
<reference evidence="6 7" key="1">
    <citation type="journal article" date="2016" name="Nat. Commun.">
        <title>Thousands of microbial genomes shed light on interconnected biogeochemical processes in an aquifer system.</title>
        <authorList>
            <person name="Anantharaman K."/>
            <person name="Brown C.T."/>
            <person name="Hug L.A."/>
            <person name="Sharon I."/>
            <person name="Castelle C.J."/>
            <person name="Probst A.J."/>
            <person name="Thomas B.C."/>
            <person name="Singh A."/>
            <person name="Wilkins M.J."/>
            <person name="Karaoz U."/>
            <person name="Brodie E.L."/>
            <person name="Williams K.H."/>
            <person name="Hubbard S.S."/>
            <person name="Banfield J.F."/>
        </authorList>
    </citation>
    <scope>NUCLEOTIDE SEQUENCE [LARGE SCALE GENOMIC DNA]</scope>
</reference>
<dbReference type="PANTHER" id="PTHR30160">
    <property type="entry name" value="TETRAACYLDISACCHARIDE 4'-KINASE-RELATED"/>
    <property type="match status" value="1"/>
</dbReference>
<dbReference type="CDD" id="cd03789">
    <property type="entry name" value="GT9_LPS_heptosyltransferase"/>
    <property type="match status" value="1"/>
</dbReference>
<protein>
    <recommendedName>
        <fullName evidence="4">lipopolysaccharide heptosyltransferase II</fullName>
        <ecNumber evidence="4">2.4.99.24</ecNumber>
    </recommendedName>
</protein>
<dbReference type="Proteomes" id="UP000179129">
    <property type="component" value="Unassembled WGS sequence"/>
</dbReference>